<protein>
    <submittedName>
        <fullName evidence="9">OLC1v1036629C1</fullName>
    </submittedName>
</protein>
<dbReference type="InterPro" id="IPR025846">
    <property type="entry name" value="TBL_N"/>
</dbReference>
<dbReference type="InterPro" id="IPR029962">
    <property type="entry name" value="TBL"/>
</dbReference>
<feature type="domain" description="Trichome birefringence-like N-terminal" evidence="8">
    <location>
        <begin position="38"/>
        <end position="92"/>
    </location>
</feature>
<keyword evidence="5" id="KW-1133">Transmembrane helix</keyword>
<feature type="domain" description="Trichome birefringence-like C-terminal" evidence="7">
    <location>
        <begin position="93"/>
        <end position="368"/>
    </location>
</feature>
<name>A0AAV1CXU0_OLDCO</name>
<evidence type="ECO:0000259" key="8">
    <source>
        <dbReference type="Pfam" id="PF14416"/>
    </source>
</evidence>
<dbReference type="GO" id="GO:0005794">
    <property type="term" value="C:Golgi apparatus"/>
    <property type="evidence" value="ECO:0007669"/>
    <property type="project" value="TreeGrafter"/>
</dbReference>
<dbReference type="Pfam" id="PF13839">
    <property type="entry name" value="PC-Esterase"/>
    <property type="match status" value="1"/>
</dbReference>
<evidence type="ECO:0000256" key="2">
    <source>
        <dbReference type="ARBA" id="ARBA00007727"/>
    </source>
</evidence>
<evidence type="ECO:0000256" key="4">
    <source>
        <dbReference type="ARBA" id="ARBA00022968"/>
    </source>
</evidence>
<dbReference type="PANTHER" id="PTHR32285">
    <property type="entry name" value="PROTEIN TRICHOME BIREFRINGENCE-LIKE 9-RELATED"/>
    <property type="match status" value="1"/>
</dbReference>
<dbReference type="EMBL" id="OX459120">
    <property type="protein sequence ID" value="CAI9099765.1"/>
    <property type="molecule type" value="Genomic_DNA"/>
</dbReference>
<evidence type="ECO:0000256" key="5">
    <source>
        <dbReference type="ARBA" id="ARBA00022989"/>
    </source>
</evidence>
<evidence type="ECO:0000256" key="6">
    <source>
        <dbReference type="ARBA" id="ARBA00023136"/>
    </source>
</evidence>
<dbReference type="GO" id="GO:0016413">
    <property type="term" value="F:O-acetyltransferase activity"/>
    <property type="evidence" value="ECO:0007669"/>
    <property type="project" value="InterPro"/>
</dbReference>
<comment type="subcellular location">
    <subcellularLocation>
        <location evidence="1">Membrane</location>
        <topology evidence="1">Single-pass membrane protein</topology>
    </subcellularLocation>
</comment>
<keyword evidence="4" id="KW-0735">Signal-anchor</keyword>
<dbReference type="AlphaFoldDB" id="A0AAV1CXU0"/>
<proteinExistence type="inferred from homology"/>
<sequence length="383" mass="44822">MPPALSFWFQYRYLSKPASIRSVRYLKSANGREETGKENCDLFTGDWIPDPNGPYYTNATYVSAFPSHSNCMKNGRPDSNYLKWRWKPDGCELPKFDPERFLELVRGKSMAFVGDSLARNHMQSLGCLLSRVAVPEDVSPKDREEWVYKDYNFNMSSYWTVFFTRSERSKKGPDNIYLDEFNEYWTSKIANYDYMIISAGQWWFVTSMYYENRRLFGCNKCKEESVPDIGFYSAYQKALRTSLRAMRELAKPGATFFIRSVSPDHFEGGSWYNGGYCNRTKPFRRLETDLDPYSAVLRGIQMEELKIAQEEGNKKGLRFGMIDVTPAMRLRPDGHPDIYRRPNEEVVHDCVHWCLPGPIDVWNEFLLQLLIRDQDPQNPNHIR</sequence>
<evidence type="ECO:0000259" key="7">
    <source>
        <dbReference type="Pfam" id="PF13839"/>
    </source>
</evidence>
<comment type="similarity">
    <text evidence="2">Belongs to the PC-esterase family. TBL subfamily.</text>
</comment>
<evidence type="ECO:0000313" key="9">
    <source>
        <dbReference type="EMBL" id="CAI9099765.1"/>
    </source>
</evidence>
<accession>A0AAV1CXU0</accession>
<keyword evidence="10" id="KW-1185">Reference proteome</keyword>
<dbReference type="InterPro" id="IPR026057">
    <property type="entry name" value="TBL_C"/>
</dbReference>
<organism evidence="9 10">
    <name type="scientific">Oldenlandia corymbosa var. corymbosa</name>
    <dbReference type="NCBI Taxonomy" id="529605"/>
    <lineage>
        <taxon>Eukaryota</taxon>
        <taxon>Viridiplantae</taxon>
        <taxon>Streptophyta</taxon>
        <taxon>Embryophyta</taxon>
        <taxon>Tracheophyta</taxon>
        <taxon>Spermatophyta</taxon>
        <taxon>Magnoliopsida</taxon>
        <taxon>eudicotyledons</taxon>
        <taxon>Gunneridae</taxon>
        <taxon>Pentapetalae</taxon>
        <taxon>asterids</taxon>
        <taxon>lamiids</taxon>
        <taxon>Gentianales</taxon>
        <taxon>Rubiaceae</taxon>
        <taxon>Rubioideae</taxon>
        <taxon>Spermacoceae</taxon>
        <taxon>Hedyotis-Oldenlandia complex</taxon>
        <taxon>Oldenlandia</taxon>
    </lineage>
</organism>
<evidence type="ECO:0000256" key="1">
    <source>
        <dbReference type="ARBA" id="ARBA00004167"/>
    </source>
</evidence>
<dbReference type="Proteomes" id="UP001161247">
    <property type="component" value="Chromosome 3"/>
</dbReference>
<dbReference type="Pfam" id="PF14416">
    <property type="entry name" value="PMR5N"/>
    <property type="match status" value="1"/>
</dbReference>
<dbReference type="GO" id="GO:0016020">
    <property type="term" value="C:membrane"/>
    <property type="evidence" value="ECO:0007669"/>
    <property type="project" value="UniProtKB-SubCell"/>
</dbReference>
<evidence type="ECO:0000256" key="3">
    <source>
        <dbReference type="ARBA" id="ARBA00022692"/>
    </source>
</evidence>
<reference evidence="9" key="1">
    <citation type="submission" date="2023-03" db="EMBL/GenBank/DDBJ databases">
        <authorList>
            <person name="Julca I."/>
        </authorList>
    </citation>
    <scope>NUCLEOTIDE SEQUENCE</scope>
</reference>
<keyword evidence="6" id="KW-0472">Membrane</keyword>
<keyword evidence="3" id="KW-0812">Transmembrane</keyword>
<dbReference type="PANTHER" id="PTHR32285:SF48">
    <property type="entry name" value="PROTEIN TRICHOME BIREFRINGENCE-LIKE 19"/>
    <property type="match status" value="1"/>
</dbReference>
<gene>
    <name evidence="9" type="ORF">OLC1_LOCUS9719</name>
</gene>
<evidence type="ECO:0000313" key="10">
    <source>
        <dbReference type="Proteomes" id="UP001161247"/>
    </source>
</evidence>